<dbReference type="Proteomes" id="UP000886874">
    <property type="component" value="Unassembled WGS sequence"/>
</dbReference>
<feature type="signal peptide" evidence="1">
    <location>
        <begin position="1"/>
        <end position="32"/>
    </location>
</feature>
<evidence type="ECO:0008006" key="4">
    <source>
        <dbReference type="Google" id="ProtNLM"/>
    </source>
</evidence>
<proteinExistence type="predicted"/>
<name>A0A9D0Z716_9FIRM</name>
<dbReference type="EMBL" id="DVFN01000021">
    <property type="protein sequence ID" value="HIQ69028.1"/>
    <property type="molecule type" value="Genomic_DNA"/>
</dbReference>
<comment type="caution">
    <text evidence="2">The sequence shown here is derived from an EMBL/GenBank/DDBJ whole genome shotgun (WGS) entry which is preliminary data.</text>
</comment>
<organism evidence="2 3">
    <name type="scientific">Candidatus Avoscillospira stercorigallinarum</name>
    <dbReference type="NCBI Taxonomy" id="2840708"/>
    <lineage>
        <taxon>Bacteria</taxon>
        <taxon>Bacillati</taxon>
        <taxon>Bacillota</taxon>
        <taxon>Clostridia</taxon>
        <taxon>Eubacteriales</taxon>
        <taxon>Oscillospiraceae</taxon>
        <taxon>Oscillospiraceae incertae sedis</taxon>
        <taxon>Candidatus Avoscillospira</taxon>
    </lineage>
</organism>
<sequence length="88" mass="8873">MQTRTIWEKLKSTKLWCALAGLVLGAALALGADGESLGQVLGAVTAIVSSVTYIVTEGKVDAAGAKNLGEGLAALLALFAGEDEPDDG</sequence>
<evidence type="ECO:0000313" key="2">
    <source>
        <dbReference type="EMBL" id="HIQ69028.1"/>
    </source>
</evidence>
<protein>
    <recommendedName>
        <fullName evidence="4">Holin</fullName>
    </recommendedName>
</protein>
<dbReference type="AlphaFoldDB" id="A0A9D0Z716"/>
<feature type="chain" id="PRO_5038942180" description="Holin" evidence="1">
    <location>
        <begin position="33"/>
        <end position="88"/>
    </location>
</feature>
<evidence type="ECO:0000256" key="1">
    <source>
        <dbReference type="SAM" id="SignalP"/>
    </source>
</evidence>
<accession>A0A9D0Z716</accession>
<reference evidence="2" key="2">
    <citation type="journal article" date="2021" name="PeerJ">
        <title>Extensive microbial diversity within the chicken gut microbiome revealed by metagenomics and culture.</title>
        <authorList>
            <person name="Gilroy R."/>
            <person name="Ravi A."/>
            <person name="Getino M."/>
            <person name="Pursley I."/>
            <person name="Horton D.L."/>
            <person name="Alikhan N.F."/>
            <person name="Baker D."/>
            <person name="Gharbi K."/>
            <person name="Hall N."/>
            <person name="Watson M."/>
            <person name="Adriaenssens E.M."/>
            <person name="Foster-Nyarko E."/>
            <person name="Jarju S."/>
            <person name="Secka A."/>
            <person name="Antonio M."/>
            <person name="Oren A."/>
            <person name="Chaudhuri R.R."/>
            <person name="La Ragione R."/>
            <person name="Hildebrand F."/>
            <person name="Pallen M.J."/>
        </authorList>
    </citation>
    <scope>NUCLEOTIDE SEQUENCE</scope>
    <source>
        <strain evidence="2">ChiSjej2B20-13462</strain>
    </source>
</reference>
<gene>
    <name evidence="2" type="ORF">IAA67_01680</name>
</gene>
<reference evidence="2" key="1">
    <citation type="submission" date="2020-10" db="EMBL/GenBank/DDBJ databases">
        <authorList>
            <person name="Gilroy R."/>
        </authorList>
    </citation>
    <scope>NUCLEOTIDE SEQUENCE</scope>
    <source>
        <strain evidence="2">ChiSjej2B20-13462</strain>
    </source>
</reference>
<keyword evidence="1" id="KW-0732">Signal</keyword>
<evidence type="ECO:0000313" key="3">
    <source>
        <dbReference type="Proteomes" id="UP000886874"/>
    </source>
</evidence>